<evidence type="ECO:0000256" key="1">
    <source>
        <dbReference type="ARBA" id="ARBA00011073"/>
    </source>
</evidence>
<dbReference type="InterPro" id="IPR022398">
    <property type="entry name" value="Peptidase_S8_His-AS"/>
</dbReference>
<dbReference type="Proteomes" id="UP000061489">
    <property type="component" value="Chromosome"/>
</dbReference>
<evidence type="ECO:0000256" key="2">
    <source>
        <dbReference type="ARBA" id="ARBA00022670"/>
    </source>
</evidence>
<organism evidence="8 9">
    <name type="scientific">Marinobacter similis</name>
    <dbReference type="NCBI Taxonomy" id="1420916"/>
    <lineage>
        <taxon>Bacteria</taxon>
        <taxon>Pseudomonadati</taxon>
        <taxon>Pseudomonadota</taxon>
        <taxon>Gammaproteobacteria</taxon>
        <taxon>Pseudomonadales</taxon>
        <taxon>Marinobacteraceae</taxon>
        <taxon>Marinobacter</taxon>
    </lineage>
</organism>
<keyword evidence="3 5" id="KW-0378">Hydrolase</keyword>
<evidence type="ECO:0000313" key="9">
    <source>
        <dbReference type="Proteomes" id="UP000061489"/>
    </source>
</evidence>
<keyword evidence="9" id="KW-1185">Reference proteome</keyword>
<dbReference type="EMBL" id="CP007151">
    <property type="protein sequence ID" value="AHI30047.1"/>
    <property type="molecule type" value="Genomic_DNA"/>
</dbReference>
<evidence type="ECO:0000256" key="5">
    <source>
        <dbReference type="PROSITE-ProRule" id="PRU01240"/>
    </source>
</evidence>
<feature type="compositionally biased region" description="Polar residues" evidence="6">
    <location>
        <begin position="545"/>
        <end position="562"/>
    </location>
</feature>
<feature type="region of interest" description="Disordered" evidence="6">
    <location>
        <begin position="35"/>
        <end position="58"/>
    </location>
</feature>
<dbReference type="GO" id="GO:0004252">
    <property type="term" value="F:serine-type endopeptidase activity"/>
    <property type="evidence" value="ECO:0007669"/>
    <property type="project" value="UniProtKB-UniRule"/>
</dbReference>
<feature type="active site" description="Charge relay system" evidence="5">
    <location>
        <position position="236"/>
    </location>
</feature>
<dbReference type="RefSeq" id="WP_041339741.1">
    <property type="nucleotide sequence ID" value="NZ_CP007151.1"/>
</dbReference>
<dbReference type="KEGG" id="msx:AU14_06595"/>
<dbReference type="SUPFAM" id="SSF52743">
    <property type="entry name" value="Subtilisin-like"/>
    <property type="match status" value="1"/>
</dbReference>
<dbReference type="InterPro" id="IPR050131">
    <property type="entry name" value="Peptidase_S8_subtilisin-like"/>
</dbReference>
<dbReference type="STRING" id="1420916.AU14_06595"/>
<gene>
    <name evidence="8" type="ORF">AU14_06595</name>
</gene>
<dbReference type="PROSITE" id="PS00137">
    <property type="entry name" value="SUBTILASE_HIS"/>
    <property type="match status" value="1"/>
</dbReference>
<proteinExistence type="inferred from homology"/>
<accession>W5YLF4</accession>
<evidence type="ECO:0000256" key="4">
    <source>
        <dbReference type="ARBA" id="ARBA00022825"/>
    </source>
</evidence>
<dbReference type="GO" id="GO:0006508">
    <property type="term" value="P:proteolysis"/>
    <property type="evidence" value="ECO:0007669"/>
    <property type="project" value="UniProtKB-KW"/>
</dbReference>
<dbReference type="Pfam" id="PF00082">
    <property type="entry name" value="Peptidase_S8"/>
    <property type="match status" value="1"/>
</dbReference>
<dbReference type="PROSITE" id="PS00138">
    <property type="entry name" value="SUBTILASE_SER"/>
    <property type="match status" value="1"/>
</dbReference>
<dbReference type="InterPro" id="IPR036852">
    <property type="entry name" value="Peptidase_S8/S53_dom_sf"/>
</dbReference>
<protein>
    <recommendedName>
        <fullName evidence="7">Peptidase S8/S53 domain-containing protein</fullName>
    </recommendedName>
</protein>
<dbReference type="OrthoDB" id="9790784at2"/>
<dbReference type="AlphaFoldDB" id="W5YLF4"/>
<feature type="active site" description="Charge relay system" evidence="5">
    <location>
        <position position="61"/>
    </location>
</feature>
<dbReference type="InterPro" id="IPR023828">
    <property type="entry name" value="Peptidase_S8_Ser-AS"/>
</dbReference>
<evidence type="ECO:0000256" key="3">
    <source>
        <dbReference type="ARBA" id="ARBA00022801"/>
    </source>
</evidence>
<evidence type="ECO:0000313" key="8">
    <source>
        <dbReference type="EMBL" id="AHI30047.1"/>
    </source>
</evidence>
<feature type="region of interest" description="Disordered" evidence="6">
    <location>
        <begin position="525"/>
        <end position="562"/>
    </location>
</feature>
<sequence>MDTGLYRASSDNWHQDINANVISPLPPGTDFVSAQFDNDGEPGRDNNPADPGNSVGGSVYHGTHVAGTVAAVVNGSGGGGVAFESTLLPVRVLGDGGSGSSADLLAALQWVAGSPGGQPLADIVNLSLGGLPFIQSMQNAISNATNRGVIFVAAAGNSATSTESYPAAFDDVFAVSAVDGAGELASYSNFGTWVDLAAPGGDASRDGNGDGRGDVVVSTSVINGSEETYIGLQGTSMAAPHVSGVLALMKGENAALDYEDINGFLMAGDLTVADCGSQNCPRTEQLGWGLLDASKAASAAQATPIRDLLTATPAVVSLSSEGARTASVALDVYGDDPSTVTINSISEPPAWLSIDSEPADNDSGVSFNIALSLNLAALEPGISERTTLEVAYQGESQVRTLEIPVVGQQVTDQQARDAGRHFVLLVSPEPDGGFFQTEAQTNVVAENGQYRFVFEPDDGVPPKELNEVSPGNYILVAGSDLDNDGLICHGGEACAEYPVAGLRQEITISAGNPIEGIRMTTSYSRPSISAASPEQLPRPDFQGYQLLSPNPDATNVKALSQP</sequence>
<dbReference type="HOGENOM" id="CLU_484685_0_0_6"/>
<dbReference type="PROSITE" id="PS51892">
    <property type="entry name" value="SUBTILASE"/>
    <property type="match status" value="1"/>
</dbReference>
<dbReference type="PRINTS" id="PR00723">
    <property type="entry name" value="SUBTILISIN"/>
</dbReference>
<dbReference type="PANTHER" id="PTHR43806:SF11">
    <property type="entry name" value="CEREVISIN-RELATED"/>
    <property type="match status" value="1"/>
</dbReference>
<reference evidence="8 9" key="1">
    <citation type="journal article" date="2014" name="Genome Announc.">
        <title>Draft Genome Sequences of Marinobacter similis A3d10T and Marinobacter salarius R9SW1T.</title>
        <authorList>
            <person name="Ivanova E.P."/>
            <person name="Ng H.J."/>
            <person name="Webb H.K."/>
            <person name="Feng G."/>
            <person name="Oshima K."/>
            <person name="Hattori M."/>
            <person name="Ohkuma M."/>
            <person name="Sergeev A.F."/>
            <person name="Mikhailov V.V."/>
            <person name="Crawford R.J."/>
            <person name="Sawabe T."/>
        </authorList>
    </citation>
    <scope>NUCLEOTIDE SEQUENCE [LARGE SCALE GENOMIC DNA]</scope>
    <source>
        <strain evidence="8 9">A3d10</strain>
    </source>
</reference>
<dbReference type="Gene3D" id="3.40.50.200">
    <property type="entry name" value="Peptidase S8/S53 domain"/>
    <property type="match status" value="1"/>
</dbReference>
<keyword evidence="2 5" id="KW-0645">Protease</keyword>
<dbReference type="InterPro" id="IPR015500">
    <property type="entry name" value="Peptidase_S8_subtilisin-rel"/>
</dbReference>
<feature type="domain" description="Peptidase S8/S53" evidence="7">
    <location>
        <begin position="14"/>
        <end position="266"/>
    </location>
</feature>
<dbReference type="InterPro" id="IPR000209">
    <property type="entry name" value="Peptidase_S8/S53_dom"/>
</dbReference>
<name>W5YLF4_9GAMM</name>
<feature type="active site" description="Charge relay system" evidence="5">
    <location>
        <position position="2"/>
    </location>
</feature>
<comment type="similarity">
    <text evidence="1 5">Belongs to the peptidase S8 family.</text>
</comment>
<evidence type="ECO:0000256" key="6">
    <source>
        <dbReference type="SAM" id="MobiDB-lite"/>
    </source>
</evidence>
<dbReference type="PANTHER" id="PTHR43806">
    <property type="entry name" value="PEPTIDASE S8"/>
    <property type="match status" value="1"/>
</dbReference>
<evidence type="ECO:0000259" key="7">
    <source>
        <dbReference type="Pfam" id="PF00082"/>
    </source>
</evidence>
<keyword evidence="4 5" id="KW-0720">Serine protease</keyword>